<name>A0A919XZQ1_9BACL</name>
<dbReference type="PROSITE" id="PS50943">
    <property type="entry name" value="HTH_CROC1"/>
    <property type="match status" value="1"/>
</dbReference>
<protein>
    <recommendedName>
        <fullName evidence="1">HTH cro/C1-type domain-containing protein</fullName>
    </recommendedName>
</protein>
<evidence type="ECO:0000313" key="3">
    <source>
        <dbReference type="Proteomes" id="UP000678895"/>
    </source>
</evidence>
<feature type="domain" description="HTH cro/C1-type" evidence="1">
    <location>
        <begin position="9"/>
        <end position="63"/>
    </location>
</feature>
<gene>
    <name evidence="2" type="ORF">J41TS4_12040</name>
</gene>
<accession>A0A919XZQ1</accession>
<evidence type="ECO:0000259" key="1">
    <source>
        <dbReference type="PROSITE" id="PS50943"/>
    </source>
</evidence>
<dbReference type="InterPro" id="IPR001387">
    <property type="entry name" value="Cro/C1-type_HTH"/>
</dbReference>
<organism evidence="2 3">
    <name type="scientific">Paenibacillus apis</name>
    <dbReference type="NCBI Taxonomy" id="1792174"/>
    <lineage>
        <taxon>Bacteria</taxon>
        <taxon>Bacillati</taxon>
        <taxon>Bacillota</taxon>
        <taxon>Bacilli</taxon>
        <taxon>Bacillales</taxon>
        <taxon>Paenibacillaceae</taxon>
        <taxon>Paenibacillus</taxon>
    </lineage>
</organism>
<dbReference type="InterPro" id="IPR010982">
    <property type="entry name" value="Lambda_DNA-bd_dom_sf"/>
</dbReference>
<evidence type="ECO:0000313" key="2">
    <source>
        <dbReference type="EMBL" id="GIO41446.1"/>
    </source>
</evidence>
<dbReference type="RefSeq" id="WP_301625644.1">
    <property type="nucleotide sequence ID" value="NZ_BORS01000003.1"/>
</dbReference>
<comment type="caution">
    <text evidence="2">The sequence shown here is derived from an EMBL/GenBank/DDBJ whole genome shotgun (WGS) entry which is preliminary data.</text>
</comment>
<dbReference type="AlphaFoldDB" id="A0A919XZQ1"/>
<proteinExistence type="predicted"/>
<dbReference type="SUPFAM" id="SSF47413">
    <property type="entry name" value="lambda repressor-like DNA-binding domains"/>
    <property type="match status" value="1"/>
</dbReference>
<dbReference type="EMBL" id="BORS01000003">
    <property type="protein sequence ID" value="GIO41446.1"/>
    <property type="molecule type" value="Genomic_DNA"/>
</dbReference>
<sequence length="464" mass="54255">MRRSIHEILEQYMQEEQLSISKFSQLSAINTGTLSRILKGVSPVSLRQLQGITNGMGLSEDSFFKEYIEECFTSSSNLRRIRPFILRCAELERLDCIEEVVGRVLEDRQYNATLFEIAEQLFKQEKLKAAALIYRQVAESERYQHSERLALCRYRLFNLQLGEDIEENLVAATQFEPYTNRLPEMEQLEALKQLMHIFGMVHKWFKVEALAVQLQQLASSLYHLQGESRRIEESLIQAAQPLYYYILYAYLARATVHEHYGDYNKALEFVSLYANGESWIREKDEIAERIIAQFKEWANINSLLYRLMSGELEVIEEYISHVAAHEDEIFIAMCHIIQVANMHRVNIDDILEKFSLYIPYKAEDIIAGAYQQDIIKEAHARFYKDLAVYFFNQKQNFTKALEYLLASLELSIKINSEKNILVCFTLFEKYREHANADATQKFKSLSNEVHEINEKKNLLLLVSV</sequence>
<dbReference type="GO" id="GO:0003677">
    <property type="term" value="F:DNA binding"/>
    <property type="evidence" value="ECO:0007669"/>
    <property type="project" value="InterPro"/>
</dbReference>
<dbReference type="Gene3D" id="1.10.260.40">
    <property type="entry name" value="lambda repressor-like DNA-binding domains"/>
    <property type="match status" value="1"/>
</dbReference>
<reference evidence="2" key="1">
    <citation type="submission" date="2021-03" db="EMBL/GenBank/DDBJ databases">
        <title>Antimicrobial resistance genes in bacteria isolated from Japanese honey, and their potential for conferring macrolide and lincosamide resistance in the American foulbrood pathogen Paenibacillus larvae.</title>
        <authorList>
            <person name="Okamoto M."/>
            <person name="Kumagai M."/>
            <person name="Kanamori H."/>
            <person name="Takamatsu D."/>
        </authorList>
    </citation>
    <scope>NUCLEOTIDE SEQUENCE</scope>
    <source>
        <strain evidence="2">J41TS4</strain>
    </source>
</reference>
<dbReference type="Proteomes" id="UP000678895">
    <property type="component" value="Unassembled WGS sequence"/>
</dbReference>
<keyword evidence="3" id="KW-1185">Reference proteome</keyword>